<name>A0A6G0NK01_9STRA</name>
<reference evidence="2 3" key="1">
    <citation type="submission" date="2018-09" db="EMBL/GenBank/DDBJ databases">
        <title>Genomic investigation of the strawberry pathogen Phytophthora fragariae indicates pathogenicity is determined by transcriptional variation in three key races.</title>
        <authorList>
            <person name="Adams T.M."/>
            <person name="Armitage A.D."/>
            <person name="Sobczyk M.K."/>
            <person name="Bates H.J."/>
            <person name="Dunwell J.M."/>
            <person name="Nellist C.F."/>
            <person name="Harrison R.J."/>
        </authorList>
    </citation>
    <scope>NUCLEOTIDE SEQUENCE [LARGE SCALE GENOMIC DNA]</scope>
    <source>
        <strain evidence="2 3">BC-23</strain>
    </source>
</reference>
<dbReference type="Proteomes" id="UP000476176">
    <property type="component" value="Unassembled WGS sequence"/>
</dbReference>
<evidence type="ECO:0000313" key="3">
    <source>
        <dbReference type="Proteomes" id="UP000476176"/>
    </source>
</evidence>
<gene>
    <name evidence="2" type="ORF">PF004_g15904</name>
</gene>
<protein>
    <submittedName>
        <fullName evidence="2">Uncharacterized protein</fullName>
    </submittedName>
</protein>
<evidence type="ECO:0000313" key="2">
    <source>
        <dbReference type="EMBL" id="KAE9211506.1"/>
    </source>
</evidence>
<feature type="compositionally biased region" description="Low complexity" evidence="1">
    <location>
        <begin position="60"/>
        <end position="83"/>
    </location>
</feature>
<proteinExistence type="predicted"/>
<sequence>MALFSEAELLDVLTGIDAGSTRDDGLGPSVDVVLSEDALSSEKAFEEFMESLASDDDAAVSRVSDGSQSEATSTSSPPASSTSSKRKVDAAASTVKPKRKRRKHELDHLRAVAAELEKKLKALNQPLNEEQTGANHVWKHISSQMMTERQKSVGENARLRQLVREQVKSVKAMQRTLEKTPDLSKMGFGAECSGLNPAAPRQPPTSKELYRDLFKNISSSYSNGAENLLLQQQGMPTPSPVVQRKMNMEMETVGERGPQMCLQFVESRLIPFGLRLIGDHAWEFLSGSSGHENFQMATSFSDIARRTTPPGLYKPWATSRFGASSNEGTSIIRIRQKGWCVFEPSEEDPQNATIFRACARMTPQIADSNSFTDSAKAVGQTTEMIIENYEKTVVYIFDAVLDSLTSDKVSKVV</sequence>
<feature type="region of interest" description="Disordered" evidence="1">
    <location>
        <begin position="56"/>
        <end position="105"/>
    </location>
</feature>
<evidence type="ECO:0000256" key="1">
    <source>
        <dbReference type="SAM" id="MobiDB-lite"/>
    </source>
</evidence>
<accession>A0A6G0NK01</accession>
<dbReference type="AlphaFoldDB" id="A0A6G0NK01"/>
<dbReference type="EMBL" id="QXGC01001092">
    <property type="protein sequence ID" value="KAE9211506.1"/>
    <property type="molecule type" value="Genomic_DNA"/>
</dbReference>
<organism evidence="2 3">
    <name type="scientific">Phytophthora fragariae</name>
    <dbReference type="NCBI Taxonomy" id="53985"/>
    <lineage>
        <taxon>Eukaryota</taxon>
        <taxon>Sar</taxon>
        <taxon>Stramenopiles</taxon>
        <taxon>Oomycota</taxon>
        <taxon>Peronosporomycetes</taxon>
        <taxon>Peronosporales</taxon>
        <taxon>Peronosporaceae</taxon>
        <taxon>Phytophthora</taxon>
    </lineage>
</organism>
<comment type="caution">
    <text evidence="2">The sequence shown here is derived from an EMBL/GenBank/DDBJ whole genome shotgun (WGS) entry which is preliminary data.</text>
</comment>